<feature type="domain" description="Mur ligase central" evidence="13">
    <location>
        <begin position="571"/>
        <end position="760"/>
    </location>
</feature>
<dbReference type="InterPro" id="IPR004101">
    <property type="entry name" value="Mur_ligase_C"/>
</dbReference>
<evidence type="ECO:0000256" key="8">
    <source>
        <dbReference type="HAMAP-Rule" id="MF_02019"/>
    </source>
</evidence>
<dbReference type="OrthoDB" id="9800958at2"/>
<comment type="caution">
    <text evidence="7">Lacks conserved residue(s) required for the propagation of feature annotation.</text>
</comment>
<name>A0A225MG80_9BURK</name>
<dbReference type="GO" id="GO:0005524">
    <property type="term" value="F:ATP binding"/>
    <property type="evidence" value="ECO:0007669"/>
    <property type="project" value="UniProtKB-UniRule"/>
</dbReference>
<proteinExistence type="inferred from homology"/>
<dbReference type="SUPFAM" id="SSF53623">
    <property type="entry name" value="MurD-like peptide ligases, catalytic domain"/>
    <property type="match status" value="2"/>
</dbReference>
<feature type="domain" description="Mur ligase C-terminal" evidence="12">
    <location>
        <begin position="782"/>
        <end position="899"/>
    </location>
</feature>
<dbReference type="InterPro" id="IPR005761">
    <property type="entry name" value="UDP-N-AcMur-Glu-dNH2Pim_ligase"/>
</dbReference>
<dbReference type="GO" id="GO:0008766">
    <property type="term" value="F:UDP-N-acetylmuramoylalanyl-D-glutamyl-2,6-diaminopimelate-D-alanyl-D-alanine ligase activity"/>
    <property type="evidence" value="ECO:0007669"/>
    <property type="project" value="RHEA"/>
</dbReference>
<accession>A0A225MG80</accession>
<feature type="binding site" evidence="7">
    <location>
        <position position="462"/>
    </location>
    <ligand>
        <name>meso-2,6-diaminopimelate</name>
        <dbReference type="ChEBI" id="CHEBI:57791"/>
    </ligand>
</feature>
<evidence type="ECO:0000256" key="3">
    <source>
        <dbReference type="ARBA" id="ARBA00022960"/>
    </source>
</evidence>
<protein>
    <recommendedName>
        <fullName evidence="7 8">Multifunctional fusion protein</fullName>
    </recommendedName>
    <domain>
        <recommendedName>
            <fullName evidence="7">UDP-N-acetylmuramoyl-L-alanyl-D-glutamate--2,6-diaminopimelate ligase</fullName>
            <ecNumber evidence="7">6.3.2.13</ecNumber>
        </recommendedName>
        <alternativeName>
            <fullName evidence="7">Meso-A2pm-adding enzyme</fullName>
        </alternativeName>
        <alternativeName>
            <fullName evidence="7">Meso-diaminopimelate-adding enzyme</fullName>
        </alternativeName>
        <alternativeName>
            <fullName evidence="7">UDP-MurNAc-L-Ala-D-Glu:meso-diaminopimelate ligase</fullName>
        </alternativeName>
        <alternativeName>
            <fullName evidence="7">UDP-MurNAc-tripeptide synthetase</fullName>
        </alternativeName>
        <alternativeName>
            <fullName evidence="7">UDP-N-acetylmuramyl-tripeptide synthetase</fullName>
        </alternativeName>
    </domain>
    <domain>
        <recommendedName>
            <fullName evidence="8">UDP-N-acetylmuramoyl-tripeptide--D-alanyl-D-alanine ligase</fullName>
            <ecNumber evidence="8">6.3.2.10</ecNumber>
        </recommendedName>
        <alternativeName>
            <fullName evidence="8">D-alanyl-D-alanine-adding enzyme</fullName>
        </alternativeName>
    </domain>
</protein>
<dbReference type="InterPro" id="IPR000713">
    <property type="entry name" value="Mur_ligase_N"/>
</dbReference>
<keyword evidence="6 8" id="KW-0961">Cell wall biogenesis/degradation</keyword>
<evidence type="ECO:0000256" key="7">
    <source>
        <dbReference type="HAMAP-Rule" id="MF_00208"/>
    </source>
</evidence>
<dbReference type="EMBL" id="NJIH01000006">
    <property type="protein sequence ID" value="OWT60366.1"/>
    <property type="molecule type" value="Genomic_DNA"/>
</dbReference>
<dbReference type="Proteomes" id="UP000214603">
    <property type="component" value="Unassembled WGS sequence"/>
</dbReference>
<dbReference type="GO" id="GO:0008360">
    <property type="term" value="P:regulation of cell shape"/>
    <property type="evidence" value="ECO:0007669"/>
    <property type="project" value="UniProtKB-KW"/>
</dbReference>
<keyword evidence="8 14" id="KW-0436">Ligase</keyword>
<gene>
    <name evidence="8" type="primary">murF</name>
    <name evidence="7" type="synonym">murE</name>
    <name evidence="14" type="ORF">CEY11_12040</name>
</gene>
<dbReference type="SUPFAM" id="SSF53244">
    <property type="entry name" value="MurD-like peptide ligases, peptide-binding domain"/>
    <property type="match status" value="2"/>
</dbReference>
<dbReference type="Gene3D" id="3.40.1190.10">
    <property type="entry name" value="Mur-like, catalytic domain"/>
    <property type="match status" value="2"/>
</dbReference>
<dbReference type="EC" id="6.3.2.10" evidence="8"/>
<feature type="binding site" evidence="7">
    <location>
        <position position="181"/>
    </location>
    <ligand>
        <name>UDP-N-acetyl-alpha-D-muramoyl-L-alanyl-D-glutamate</name>
        <dbReference type="ChEBI" id="CHEBI:83900"/>
    </ligand>
</feature>
<dbReference type="GO" id="GO:0008765">
    <property type="term" value="F:UDP-N-acetylmuramoylalanyl-D-glutamate-2,6-diaminopimelate ligase activity"/>
    <property type="evidence" value="ECO:0007669"/>
    <property type="project" value="UniProtKB-UniRule"/>
</dbReference>
<evidence type="ECO:0000256" key="4">
    <source>
        <dbReference type="ARBA" id="ARBA00022984"/>
    </source>
</evidence>
<evidence type="ECO:0000313" key="14">
    <source>
        <dbReference type="EMBL" id="OWT60366.1"/>
    </source>
</evidence>
<dbReference type="Pfam" id="PF08245">
    <property type="entry name" value="Mur_ligase_M"/>
    <property type="match status" value="2"/>
</dbReference>
<comment type="pathway">
    <text evidence="8 9">Cell wall biogenesis; peptidoglycan biosynthesis.</text>
</comment>
<evidence type="ECO:0000313" key="15">
    <source>
        <dbReference type="Proteomes" id="UP000214603"/>
    </source>
</evidence>
<sequence length="925" mass="97407">MNAQQIIDWLRGNVNSSAHLCLDSRQVGVGDVFFACPGLAGDGRLYIEDAQSRGAAAVVAEAGQVSAAVPLLQVEGLRGLLGAVAHVWYGEPSSHMSVLAVTGTNGKTSTVQWLAAALNQEGVPCGTVGTLGVTLPDGSNLGGALTTPDVLTMHRSLAAIRAAGGTAAALEASSIGLEQGRLEQIRIEVAGFTNLTRDHLDYHGSFERYQAAKFALFDWPGLRAAVVNLDDEAGRLLFEKAAAARRVGYTLEGEPGAGLQALDIQAGTYGLIFNLATAQGTAQIVTRLVGEHNVSNLLLVAGVLRELGWTLARIARALAALRSVPGRLQIVEPGVPGEGAAAMPMVVVDYAHTPDALQRALAALRQVAQSRGGRLVCVFGCGGGRDSGKRPLMGEIAGRLADAVVVTSDNPRGEDPRDIAAQVVAGMHGTPAVELDRALAILDAVWSAQPGDVVLVAGKGHETYQETAGLRTPFDDREWVRYALSWGHGLPVSTDTRSLRPGELFIALKGESFDGHEYLERARQAGACAAVVARRDPAVALHQFELGDTRAALARIGTAWRRRFRLPVIAVTGSNGKTTTKEMVASILRAWLRDDALATSGNLNNDIGVPLTLLRLRASHRAAVFELGMNHPGEIAMLAGMARPTVALVNNAQREHQEFMHSVEAVALENGAVLQALPDDGVAVFPGDDAYTGTWRRLAGARELRLFGFDPGFNVYADDIRAESQGTRCQLHVSAGVRPLTLHAPGQHNLRNALAAAACACAAGAPLDAVVQGLEQFNPVAGRMQPSALAGGLQLIDDTYNANPDSVRAAIDVLAQLPGRRMLVLGDMAEVGADGPAMHAEVGAYARERGIDQLLTYGPAARNSAEAFGAGAQAYDSIDALVAGLRASPPAHILVKGSRSTRMERVVQALRQQAGTKEQEARHAT</sequence>
<dbReference type="InterPro" id="IPR035911">
    <property type="entry name" value="MurE/MurF_N"/>
</dbReference>
<dbReference type="SUPFAM" id="SSF63418">
    <property type="entry name" value="MurE/MurF N-terminal domain"/>
    <property type="match status" value="2"/>
</dbReference>
<dbReference type="RefSeq" id="WP_088603624.1">
    <property type="nucleotide sequence ID" value="NZ_NJIH01000006.1"/>
</dbReference>
<evidence type="ECO:0000256" key="10">
    <source>
        <dbReference type="RuleBase" id="RU004136"/>
    </source>
</evidence>
<dbReference type="Pfam" id="PF01225">
    <property type="entry name" value="Mur_ligase"/>
    <property type="match status" value="2"/>
</dbReference>
<dbReference type="PANTHER" id="PTHR23135">
    <property type="entry name" value="MUR LIGASE FAMILY MEMBER"/>
    <property type="match status" value="1"/>
</dbReference>
<keyword evidence="8" id="KW-0963">Cytoplasm</keyword>
<keyword evidence="7" id="KW-0460">Magnesium</keyword>
<dbReference type="Pfam" id="PF02875">
    <property type="entry name" value="Mur_ligase_C"/>
    <property type="match status" value="2"/>
</dbReference>
<feature type="binding site" evidence="7">
    <location>
        <begin position="409"/>
        <end position="412"/>
    </location>
    <ligand>
        <name>meso-2,6-diaminopimelate</name>
        <dbReference type="ChEBI" id="CHEBI:57791"/>
    </ligand>
</feature>
<evidence type="ECO:0000256" key="9">
    <source>
        <dbReference type="RuleBase" id="RU004135"/>
    </source>
</evidence>
<comment type="function">
    <text evidence="8 10">Involved in cell wall formation. Catalyzes the final step in the synthesis of UDP-N-acetylmuramoyl-pentapeptide, the precursor of murein.</text>
</comment>
<comment type="caution">
    <text evidence="14">The sequence shown here is derived from an EMBL/GenBank/DDBJ whole genome shotgun (WGS) entry which is preliminary data.</text>
</comment>
<comment type="catalytic activity">
    <reaction evidence="8 10">
        <text>D-alanyl-D-alanine + UDP-N-acetyl-alpha-D-muramoyl-L-alanyl-gamma-D-glutamyl-meso-2,6-diaminopimelate + ATP = UDP-N-acetyl-alpha-D-muramoyl-L-alanyl-gamma-D-glutamyl-meso-2,6-diaminopimeloyl-D-alanyl-D-alanine + ADP + phosphate + H(+)</text>
        <dbReference type="Rhea" id="RHEA:28374"/>
        <dbReference type="ChEBI" id="CHEBI:15378"/>
        <dbReference type="ChEBI" id="CHEBI:30616"/>
        <dbReference type="ChEBI" id="CHEBI:43474"/>
        <dbReference type="ChEBI" id="CHEBI:57822"/>
        <dbReference type="ChEBI" id="CHEBI:61386"/>
        <dbReference type="ChEBI" id="CHEBI:83905"/>
        <dbReference type="ChEBI" id="CHEBI:456216"/>
        <dbReference type="EC" id="6.3.2.10"/>
    </reaction>
</comment>
<dbReference type="NCBIfam" id="TIGR01085">
    <property type="entry name" value="murE"/>
    <property type="match status" value="1"/>
</dbReference>
<evidence type="ECO:0000259" key="13">
    <source>
        <dbReference type="Pfam" id="PF08245"/>
    </source>
</evidence>
<feature type="binding site" evidence="7">
    <location>
        <position position="22"/>
    </location>
    <ligand>
        <name>UDP-N-acetyl-alpha-D-muramoyl-L-alanyl-D-glutamate</name>
        <dbReference type="ChEBI" id="CHEBI:83900"/>
    </ligand>
</feature>
<dbReference type="GO" id="GO:0009252">
    <property type="term" value="P:peptidoglycan biosynthetic process"/>
    <property type="evidence" value="ECO:0007669"/>
    <property type="project" value="UniProtKB-UniRule"/>
</dbReference>
<dbReference type="AlphaFoldDB" id="A0A225MG80"/>
<keyword evidence="15" id="KW-1185">Reference proteome</keyword>
<dbReference type="GO" id="GO:0047480">
    <property type="term" value="F:UDP-N-acetylmuramoyl-tripeptide-D-alanyl-D-alanine ligase activity"/>
    <property type="evidence" value="ECO:0007669"/>
    <property type="project" value="UniProtKB-UniRule"/>
</dbReference>
<comment type="function">
    <text evidence="7">Catalyzes the addition of meso-diaminopimelic acid to the nucleotide precursor UDP-N-acetylmuramoyl-L-alanyl-D-glutamate (UMAG) in the biosynthesis of bacterial cell-wall peptidoglycan.</text>
</comment>
<evidence type="ECO:0000256" key="1">
    <source>
        <dbReference type="ARBA" id="ARBA00005898"/>
    </source>
</evidence>
<feature type="binding site" evidence="7">
    <location>
        <position position="179"/>
    </location>
    <ligand>
        <name>UDP-N-acetyl-alpha-D-muramoyl-L-alanyl-D-glutamate</name>
        <dbReference type="ChEBI" id="CHEBI:83900"/>
    </ligand>
</feature>
<dbReference type="Gene3D" id="3.40.1390.10">
    <property type="entry name" value="MurE/MurF, N-terminal domain"/>
    <property type="match status" value="2"/>
</dbReference>
<keyword evidence="8" id="KW-0067">ATP-binding</keyword>
<keyword evidence="5 8" id="KW-0131">Cell cycle</keyword>
<dbReference type="InterPro" id="IPR013221">
    <property type="entry name" value="Mur_ligase_cen"/>
</dbReference>
<feature type="binding site" evidence="7">
    <location>
        <position position="24"/>
    </location>
    <ligand>
        <name>UDP-N-acetyl-alpha-D-muramoyl-L-alanyl-D-glutamate</name>
        <dbReference type="ChEBI" id="CHEBI:83900"/>
    </ligand>
</feature>
<dbReference type="InterPro" id="IPR005863">
    <property type="entry name" value="UDP-N-AcMur_synth"/>
</dbReference>
<evidence type="ECO:0000256" key="2">
    <source>
        <dbReference type="ARBA" id="ARBA00022618"/>
    </source>
</evidence>
<evidence type="ECO:0000256" key="6">
    <source>
        <dbReference type="ARBA" id="ARBA00023316"/>
    </source>
</evidence>
<feature type="binding site" evidence="8">
    <location>
        <begin position="573"/>
        <end position="579"/>
    </location>
    <ligand>
        <name>ATP</name>
        <dbReference type="ChEBI" id="CHEBI:30616"/>
    </ligand>
</feature>
<dbReference type="GO" id="GO:0071555">
    <property type="term" value="P:cell wall organization"/>
    <property type="evidence" value="ECO:0007669"/>
    <property type="project" value="UniProtKB-KW"/>
</dbReference>
<dbReference type="InterPro" id="IPR036615">
    <property type="entry name" value="Mur_ligase_C_dom_sf"/>
</dbReference>
<dbReference type="Gene3D" id="3.90.190.20">
    <property type="entry name" value="Mur ligase, C-terminal domain"/>
    <property type="match status" value="2"/>
</dbReference>
<comment type="PTM">
    <text evidence="7">Carboxylation is probably crucial for Mg(2+) binding and, consequently, for the gamma-phosphate positioning of ATP.</text>
</comment>
<feature type="binding site" evidence="7">
    <location>
        <position position="173"/>
    </location>
    <ligand>
        <name>UDP-N-acetyl-alpha-D-muramoyl-L-alanyl-D-glutamate</name>
        <dbReference type="ChEBI" id="CHEBI:83900"/>
    </ligand>
</feature>
<keyword evidence="2 8" id="KW-0132">Cell division</keyword>
<dbReference type="UniPathway" id="UPA00219"/>
<feature type="binding site" evidence="7">
    <location>
        <begin position="103"/>
        <end position="109"/>
    </location>
    <ligand>
        <name>ATP</name>
        <dbReference type="ChEBI" id="CHEBI:30616"/>
    </ligand>
</feature>
<organism evidence="14 15">
    <name type="scientific">Candidimonas nitroreducens</name>
    <dbReference type="NCBI Taxonomy" id="683354"/>
    <lineage>
        <taxon>Bacteria</taxon>
        <taxon>Pseudomonadati</taxon>
        <taxon>Pseudomonadota</taxon>
        <taxon>Betaproteobacteria</taxon>
        <taxon>Burkholderiales</taxon>
        <taxon>Alcaligenaceae</taxon>
        <taxon>Candidimonas</taxon>
    </lineage>
</organism>
<feature type="domain" description="Mur ligase central" evidence="13">
    <location>
        <begin position="101"/>
        <end position="303"/>
    </location>
</feature>
<comment type="subcellular location">
    <subcellularLocation>
        <location evidence="8 9">Cytoplasm</location>
    </subcellularLocation>
</comment>
<keyword evidence="4 8" id="KW-0573">Peptidoglycan synthesis</keyword>
<feature type="modified residue" description="N6-carboxylysine" evidence="7">
    <location>
        <position position="213"/>
    </location>
</feature>
<comment type="cofactor">
    <cofactor evidence="7">
        <name>Mg(2+)</name>
        <dbReference type="ChEBI" id="CHEBI:18420"/>
    </cofactor>
</comment>
<feature type="domain" description="Mur ligase N-terminal catalytic" evidence="11">
    <location>
        <begin position="20"/>
        <end position="69"/>
    </location>
</feature>
<feature type="binding site" evidence="7">
    <location>
        <position position="385"/>
    </location>
    <ligand>
        <name>meso-2,6-diaminopimelate</name>
        <dbReference type="ChEBI" id="CHEBI:57791"/>
    </ligand>
</feature>
<reference evidence="15" key="1">
    <citation type="submission" date="2017-06" db="EMBL/GenBank/DDBJ databases">
        <title>Herbaspirillum phytohormonus sp. nov., isolated from the root nodule of Robinia pseudoacacia in lead-zinc mine.</title>
        <authorList>
            <person name="Fan M."/>
            <person name="Lin Y."/>
        </authorList>
    </citation>
    <scope>NUCLEOTIDE SEQUENCE [LARGE SCALE GENOMIC DNA]</scope>
    <source>
        <strain evidence="15">SC-089</strain>
    </source>
</reference>
<keyword evidence="3 8" id="KW-0133">Cell shape</keyword>
<feature type="domain" description="Mur ligase C-terminal" evidence="12">
    <location>
        <begin position="344"/>
        <end position="460"/>
    </location>
</feature>
<feature type="domain" description="Mur ligase N-terminal catalytic" evidence="11">
    <location>
        <begin position="492"/>
        <end position="536"/>
    </location>
</feature>
<keyword evidence="8" id="KW-0547">Nucleotide-binding</keyword>
<dbReference type="GO" id="GO:0051301">
    <property type="term" value="P:cell division"/>
    <property type="evidence" value="ECO:0007669"/>
    <property type="project" value="UniProtKB-KW"/>
</dbReference>
<feature type="short sequence motif" description="Meso-diaminopimelate recognition motif" evidence="7">
    <location>
        <begin position="409"/>
        <end position="412"/>
    </location>
</feature>
<feature type="binding site" evidence="7">
    <location>
        <position position="458"/>
    </location>
    <ligand>
        <name>meso-2,6-diaminopimelate</name>
        <dbReference type="ChEBI" id="CHEBI:57791"/>
    </ligand>
</feature>
<comment type="similarity">
    <text evidence="8">Belongs to the MurCDEF family. MurF subfamily.</text>
</comment>
<dbReference type="InterPro" id="IPR036565">
    <property type="entry name" value="Mur-like_cat_sf"/>
</dbReference>
<evidence type="ECO:0000256" key="5">
    <source>
        <dbReference type="ARBA" id="ARBA00023306"/>
    </source>
</evidence>
<comment type="catalytic activity">
    <reaction evidence="7">
        <text>UDP-N-acetyl-alpha-D-muramoyl-L-alanyl-D-glutamate + meso-2,6-diaminopimelate + ATP = UDP-N-acetyl-alpha-D-muramoyl-L-alanyl-gamma-D-glutamyl-meso-2,6-diaminopimelate + ADP + phosphate + H(+)</text>
        <dbReference type="Rhea" id="RHEA:23676"/>
        <dbReference type="ChEBI" id="CHEBI:15378"/>
        <dbReference type="ChEBI" id="CHEBI:30616"/>
        <dbReference type="ChEBI" id="CHEBI:43474"/>
        <dbReference type="ChEBI" id="CHEBI:57791"/>
        <dbReference type="ChEBI" id="CHEBI:83900"/>
        <dbReference type="ChEBI" id="CHEBI:83905"/>
        <dbReference type="ChEBI" id="CHEBI:456216"/>
        <dbReference type="EC" id="6.3.2.13"/>
    </reaction>
</comment>
<dbReference type="HAMAP" id="MF_02019">
    <property type="entry name" value="MurF"/>
    <property type="match status" value="1"/>
</dbReference>
<evidence type="ECO:0000259" key="11">
    <source>
        <dbReference type="Pfam" id="PF01225"/>
    </source>
</evidence>
<comment type="similarity">
    <text evidence="1 7">Belongs to the MurCDEF family. MurE subfamily.</text>
</comment>
<dbReference type="GO" id="GO:0000287">
    <property type="term" value="F:magnesium ion binding"/>
    <property type="evidence" value="ECO:0007669"/>
    <property type="project" value="UniProtKB-UniRule"/>
</dbReference>
<feature type="binding site" evidence="7">
    <location>
        <begin position="146"/>
        <end position="147"/>
    </location>
    <ligand>
        <name>UDP-N-acetyl-alpha-D-muramoyl-L-alanyl-D-glutamate</name>
        <dbReference type="ChEBI" id="CHEBI:83900"/>
    </ligand>
</feature>
<dbReference type="EC" id="6.3.2.13" evidence="7"/>
<dbReference type="NCBIfam" id="TIGR01143">
    <property type="entry name" value="murF"/>
    <property type="match status" value="1"/>
</dbReference>
<dbReference type="HAMAP" id="MF_00208">
    <property type="entry name" value="MurE"/>
    <property type="match status" value="1"/>
</dbReference>
<evidence type="ECO:0000259" key="12">
    <source>
        <dbReference type="Pfam" id="PF02875"/>
    </source>
</evidence>
<dbReference type="GO" id="GO:0005737">
    <property type="term" value="C:cytoplasm"/>
    <property type="evidence" value="ECO:0007669"/>
    <property type="project" value="UniProtKB-SubCell"/>
</dbReference>
<dbReference type="PANTHER" id="PTHR23135:SF4">
    <property type="entry name" value="UDP-N-ACETYLMURAMOYL-L-ALANYL-D-GLUTAMATE--2,6-DIAMINOPIMELATE LIGASE MURE HOMOLOG, CHLOROPLASTIC"/>
    <property type="match status" value="1"/>
</dbReference>
<dbReference type="NCBIfam" id="NF008896">
    <property type="entry name" value="PRK11929.1"/>
    <property type="match status" value="1"/>
</dbReference>
<dbReference type="NCBIfam" id="NF001126">
    <property type="entry name" value="PRK00139.1-4"/>
    <property type="match status" value="1"/>
</dbReference>